<evidence type="ECO:0000313" key="2">
    <source>
        <dbReference type="EMBL" id="AVX04144.1"/>
    </source>
</evidence>
<evidence type="ECO:0000313" key="3">
    <source>
        <dbReference type="Proteomes" id="UP000258927"/>
    </source>
</evidence>
<dbReference type="InterPro" id="IPR050101">
    <property type="entry name" value="CinA"/>
</dbReference>
<dbReference type="Proteomes" id="UP000258927">
    <property type="component" value="Chromosome"/>
</dbReference>
<dbReference type="PANTHER" id="PTHR13939">
    <property type="entry name" value="NICOTINAMIDE-NUCLEOTIDE AMIDOHYDROLASE PNCC"/>
    <property type="match status" value="1"/>
</dbReference>
<dbReference type="PANTHER" id="PTHR13939:SF0">
    <property type="entry name" value="NMN AMIDOHYDROLASE-LIKE PROTEIN YFAY"/>
    <property type="match status" value="1"/>
</dbReference>
<dbReference type="EMBL" id="CP021330">
    <property type="protein sequence ID" value="AVX04144.1"/>
    <property type="molecule type" value="Genomic_DNA"/>
</dbReference>
<protein>
    <submittedName>
        <fullName evidence="2">Nicotinamide-nucleotide amidase</fullName>
    </submittedName>
</protein>
<dbReference type="Pfam" id="PF24102">
    <property type="entry name" value="FLAD1_M"/>
    <property type="match status" value="1"/>
</dbReference>
<dbReference type="SUPFAM" id="SSF53218">
    <property type="entry name" value="Molybdenum cofactor biosynthesis proteins"/>
    <property type="match status" value="1"/>
</dbReference>
<dbReference type="AlphaFoldDB" id="A0A2R4MDZ7"/>
<sequence>MMTKQAQAKTVTAGMLVVGDEILSGRTKDKNIGTIADFCADLSIDLSEARIVADEIDEIVEALNALRAKYDYVFTSGGIGPTHDDITADAVAKAFGVELKVDQRAIDAMQARFIDYEMTAGRLRMARIPEGGELIDNPVSGAPGINIENVYVMAGVPKILQAMLESIAPTLQTGVRQYSVSVNSQVGEGVLSEPLAALQSSYQTVKIGSYPQLGSKEYMTQIVMRSSDEKILEQVRHEAQAIVDDLFEKAKKGQGPTI</sequence>
<accession>A0A2R4MDZ7</accession>
<dbReference type="InterPro" id="IPR001453">
    <property type="entry name" value="MoaB/Mog_dom"/>
</dbReference>
<feature type="domain" description="MoaB/Mog" evidence="1">
    <location>
        <begin position="14"/>
        <end position="174"/>
    </location>
</feature>
<dbReference type="STRING" id="1122213.GCA_000423365_01176"/>
<evidence type="ECO:0000259" key="1">
    <source>
        <dbReference type="SMART" id="SM00852"/>
    </source>
</evidence>
<dbReference type="InterPro" id="IPR036425">
    <property type="entry name" value="MoaB/Mog-like_dom_sf"/>
</dbReference>
<keyword evidence="3" id="KW-1185">Reference proteome</keyword>
<dbReference type="SMART" id="SM00852">
    <property type="entry name" value="MoCF_biosynth"/>
    <property type="match status" value="1"/>
</dbReference>
<gene>
    <name evidence="2" type="ORF">MXMO3_01614</name>
</gene>
<reference evidence="2 3" key="1">
    <citation type="submission" date="2017-05" db="EMBL/GenBank/DDBJ databases">
        <title>Genome Analysis of Maritalea myrionectae HL2708#5.</title>
        <authorList>
            <consortium name="Cotde Inc.-PKNU"/>
            <person name="Jang D."/>
            <person name="Oh H.-M."/>
        </authorList>
    </citation>
    <scope>NUCLEOTIDE SEQUENCE [LARGE SCALE GENOMIC DNA]</scope>
    <source>
        <strain evidence="2 3">HL2708#5</strain>
    </source>
</reference>
<organism evidence="2 3">
    <name type="scientific">Maritalea myrionectae</name>
    <dbReference type="NCBI Taxonomy" id="454601"/>
    <lineage>
        <taxon>Bacteria</taxon>
        <taxon>Pseudomonadati</taxon>
        <taxon>Pseudomonadota</taxon>
        <taxon>Alphaproteobacteria</taxon>
        <taxon>Hyphomicrobiales</taxon>
        <taxon>Devosiaceae</taxon>
        <taxon>Maritalea</taxon>
    </lineage>
</organism>
<dbReference type="CDD" id="cd00885">
    <property type="entry name" value="cinA"/>
    <property type="match status" value="1"/>
</dbReference>
<dbReference type="Gene3D" id="3.40.980.10">
    <property type="entry name" value="MoaB/Mog-like domain"/>
    <property type="match status" value="1"/>
</dbReference>
<dbReference type="InterPro" id="IPR056596">
    <property type="entry name" value="FLAD1_M"/>
</dbReference>
<dbReference type="Pfam" id="PF00994">
    <property type="entry name" value="MoCF_biosynth"/>
    <property type="match status" value="1"/>
</dbReference>
<dbReference type="KEGG" id="mmyr:MXMO3_01614"/>
<name>A0A2R4MDZ7_9HYPH</name>
<proteinExistence type="predicted"/>